<protein>
    <submittedName>
        <fullName evidence="1">Uncharacterized protein</fullName>
    </submittedName>
</protein>
<evidence type="ECO:0000313" key="2">
    <source>
        <dbReference type="Proteomes" id="UP000275331"/>
    </source>
</evidence>
<comment type="caution">
    <text evidence="1">The sequence shown here is derived from an EMBL/GenBank/DDBJ whole genome shotgun (WGS) entry which is preliminary data.</text>
</comment>
<dbReference type="Proteomes" id="UP000275331">
    <property type="component" value="Unassembled WGS sequence"/>
</dbReference>
<proteinExistence type="predicted"/>
<evidence type="ECO:0000313" key="1">
    <source>
        <dbReference type="EMBL" id="RSE29183.1"/>
    </source>
</evidence>
<name>A0A427V8W8_9ENTR</name>
<accession>A0A427V8W8</accession>
<gene>
    <name evidence="1" type="ORF">EGT71_01290</name>
</gene>
<dbReference type="AlphaFoldDB" id="A0A427V8W8"/>
<dbReference type="EMBL" id="RHXB01000001">
    <property type="protein sequence ID" value="RSE29183.1"/>
    <property type="molecule type" value="Genomic_DNA"/>
</dbReference>
<organism evidence="1 2">
    <name type="scientific">Atlantibacter subterraneus</name>
    <dbReference type="NCBI Taxonomy" id="255519"/>
    <lineage>
        <taxon>Bacteria</taxon>
        <taxon>Pseudomonadati</taxon>
        <taxon>Pseudomonadota</taxon>
        <taxon>Gammaproteobacteria</taxon>
        <taxon>Enterobacterales</taxon>
        <taxon>Enterobacteriaceae</taxon>
        <taxon>Atlantibacter</taxon>
    </lineage>
</organism>
<reference evidence="1 2" key="1">
    <citation type="submission" date="2018-10" db="EMBL/GenBank/DDBJ databases">
        <title>Transmission dynamics of multidrug resistant bacteria on intensive care unit surfaces.</title>
        <authorList>
            <person name="D'Souza A.W."/>
            <person name="Potter R.F."/>
            <person name="Wallace M."/>
            <person name="Shupe A."/>
            <person name="Patel S."/>
            <person name="Sun S."/>
            <person name="Gul D."/>
            <person name="Kwon J.H."/>
            <person name="Andleeb S."/>
            <person name="Burnham C.-A.D."/>
            <person name="Dantas G."/>
        </authorList>
    </citation>
    <scope>NUCLEOTIDE SEQUENCE [LARGE SCALE GENOMIC DNA]</scope>
    <source>
        <strain evidence="1 2">AS_373</strain>
    </source>
</reference>
<sequence>MLSKKNLKFVTPGNLMRHQPYRQLFCMTRIYSLHKCVLMWNLLDKYLASLCCRGLGENDMTHCEQKPDADWDYSWLAGKPCSLCRYY</sequence>